<dbReference type="PANTHER" id="PTHR48090:SF3">
    <property type="entry name" value="UNDECAPRENYL-PHOSPHATE 4-DEOXY-4-FORMAMIDO-L-ARABINOSE TRANSFERASE"/>
    <property type="match status" value="1"/>
</dbReference>
<dbReference type="Proteomes" id="UP000032544">
    <property type="component" value="Unassembled WGS sequence"/>
</dbReference>
<evidence type="ECO:0000256" key="3">
    <source>
        <dbReference type="ARBA" id="ARBA00022679"/>
    </source>
</evidence>
<evidence type="ECO:0000259" key="9">
    <source>
        <dbReference type="Pfam" id="PF00535"/>
    </source>
</evidence>
<dbReference type="STRING" id="1544798.LH29_07445"/>
<keyword evidence="3 10" id="KW-0808">Transferase</keyword>
<evidence type="ECO:0000313" key="10">
    <source>
        <dbReference type="EMBL" id="KJF45215.1"/>
    </source>
</evidence>
<dbReference type="GO" id="GO:0009103">
    <property type="term" value="P:lipopolysaccharide biosynthetic process"/>
    <property type="evidence" value="ECO:0007669"/>
    <property type="project" value="UniProtKB-KW"/>
</dbReference>
<gene>
    <name evidence="10" type="ORF">LH29_07445</name>
</gene>
<evidence type="ECO:0000256" key="2">
    <source>
        <dbReference type="ARBA" id="ARBA00022676"/>
    </source>
</evidence>
<comment type="caution">
    <text evidence="10">The sequence shown here is derived from an EMBL/GenBank/DDBJ whole genome shotgun (WGS) entry which is preliminary data.</text>
</comment>
<dbReference type="PATRIC" id="fig|1544798.3.peg.1494"/>
<keyword evidence="4 8" id="KW-0812">Transmembrane</keyword>
<keyword evidence="11" id="KW-1185">Reference proteome</keyword>
<evidence type="ECO:0000256" key="5">
    <source>
        <dbReference type="ARBA" id="ARBA00022985"/>
    </source>
</evidence>
<name>A0A0D8JE99_9BACT</name>
<evidence type="ECO:0000256" key="8">
    <source>
        <dbReference type="SAM" id="Phobius"/>
    </source>
</evidence>
<sequence length="315" mass="35974">MKKLSLVICVWNEEPNIKPLSEQIKAALEGIDYEAIFVDDGSTDNTRREIRKINDDRFLLVELKRNYGQSSALQAGIDQAEGEFVALIDGDLQNDPADLPMMLRMIEEEEWDMVAGVRANRKDGMFLRKVPSKIANYLIRRATGIYMKDLGCTLKIFTNDTIKSIHIYGELHRYIPALVTLEGATKITQVDVNHRPREFGSSKYNLSRTTRVMSDLVLMVFFKKYLQRPMHFFGQIGIFTLAIGVLINIYLLILKIMGNDIWGKPLLLLGILLVLGGIQFITTGIIAELQMRTYFESQQKKPYRVKRVAPAKENI</sequence>
<evidence type="ECO:0000256" key="7">
    <source>
        <dbReference type="ARBA" id="ARBA00023136"/>
    </source>
</evidence>
<protein>
    <submittedName>
        <fullName evidence="10">Family 2 glycosyl transferase</fullName>
    </submittedName>
</protein>
<feature type="transmembrane region" description="Helical" evidence="8">
    <location>
        <begin position="232"/>
        <end position="254"/>
    </location>
</feature>
<dbReference type="EMBL" id="JRHC01000001">
    <property type="protein sequence ID" value="KJF45215.1"/>
    <property type="molecule type" value="Genomic_DNA"/>
</dbReference>
<dbReference type="GO" id="GO:0005886">
    <property type="term" value="C:plasma membrane"/>
    <property type="evidence" value="ECO:0007669"/>
    <property type="project" value="TreeGrafter"/>
</dbReference>
<dbReference type="Pfam" id="PF00535">
    <property type="entry name" value="Glycos_transf_2"/>
    <property type="match status" value="1"/>
</dbReference>
<proteinExistence type="predicted"/>
<evidence type="ECO:0000256" key="1">
    <source>
        <dbReference type="ARBA" id="ARBA00022475"/>
    </source>
</evidence>
<feature type="transmembrane region" description="Helical" evidence="8">
    <location>
        <begin position="266"/>
        <end position="287"/>
    </location>
</feature>
<dbReference type="PANTHER" id="PTHR48090">
    <property type="entry name" value="UNDECAPRENYL-PHOSPHATE 4-DEOXY-4-FORMAMIDO-L-ARABINOSE TRANSFERASE-RELATED"/>
    <property type="match status" value="1"/>
</dbReference>
<evidence type="ECO:0000256" key="6">
    <source>
        <dbReference type="ARBA" id="ARBA00022989"/>
    </source>
</evidence>
<dbReference type="GO" id="GO:0016757">
    <property type="term" value="F:glycosyltransferase activity"/>
    <property type="evidence" value="ECO:0007669"/>
    <property type="project" value="UniProtKB-KW"/>
</dbReference>
<dbReference type="SUPFAM" id="SSF53448">
    <property type="entry name" value="Nucleotide-diphospho-sugar transferases"/>
    <property type="match status" value="1"/>
</dbReference>
<reference evidence="10 11" key="1">
    <citation type="submission" date="2014-09" db="EMBL/GenBank/DDBJ databases">
        <title>Draft Genome Sequence of Draconibacterium sp. JN14CK-3.</title>
        <authorList>
            <person name="Dong C."/>
            <person name="Lai Q."/>
            <person name="Shao Z."/>
        </authorList>
    </citation>
    <scope>NUCLEOTIDE SEQUENCE [LARGE SCALE GENOMIC DNA]</scope>
    <source>
        <strain evidence="10 11">JN14CK-3</strain>
    </source>
</reference>
<dbReference type="OrthoDB" id="9815829at2"/>
<keyword evidence="2" id="KW-0328">Glycosyltransferase</keyword>
<dbReference type="InterPro" id="IPR050256">
    <property type="entry name" value="Glycosyltransferase_2"/>
</dbReference>
<keyword evidence="1" id="KW-1003">Cell membrane</keyword>
<keyword evidence="5" id="KW-0448">Lipopolysaccharide biosynthesis</keyword>
<dbReference type="InterPro" id="IPR001173">
    <property type="entry name" value="Glyco_trans_2-like"/>
</dbReference>
<dbReference type="AlphaFoldDB" id="A0A0D8JE99"/>
<feature type="domain" description="Glycosyltransferase 2-like" evidence="9">
    <location>
        <begin position="5"/>
        <end position="150"/>
    </location>
</feature>
<organism evidence="10 11">
    <name type="scientific">Draconibacterium sediminis</name>
    <dbReference type="NCBI Taxonomy" id="1544798"/>
    <lineage>
        <taxon>Bacteria</taxon>
        <taxon>Pseudomonadati</taxon>
        <taxon>Bacteroidota</taxon>
        <taxon>Bacteroidia</taxon>
        <taxon>Marinilabiliales</taxon>
        <taxon>Prolixibacteraceae</taxon>
        <taxon>Draconibacterium</taxon>
    </lineage>
</organism>
<evidence type="ECO:0000313" key="11">
    <source>
        <dbReference type="Proteomes" id="UP000032544"/>
    </source>
</evidence>
<evidence type="ECO:0000256" key="4">
    <source>
        <dbReference type="ARBA" id="ARBA00022692"/>
    </source>
</evidence>
<dbReference type="CDD" id="cd04187">
    <property type="entry name" value="DPM1_like_bac"/>
    <property type="match status" value="1"/>
</dbReference>
<dbReference type="InterPro" id="IPR029044">
    <property type="entry name" value="Nucleotide-diphossugar_trans"/>
</dbReference>
<accession>A0A0D8JE99</accession>
<dbReference type="RefSeq" id="WP_045027183.1">
    <property type="nucleotide sequence ID" value="NZ_JRHC01000001.1"/>
</dbReference>
<keyword evidence="6 8" id="KW-1133">Transmembrane helix</keyword>
<dbReference type="Gene3D" id="3.90.550.10">
    <property type="entry name" value="Spore Coat Polysaccharide Biosynthesis Protein SpsA, Chain A"/>
    <property type="match status" value="1"/>
</dbReference>
<keyword evidence="7 8" id="KW-0472">Membrane</keyword>